<accession>A0A2M4D236</accession>
<proteinExistence type="predicted"/>
<reference evidence="3" key="1">
    <citation type="submission" date="2018-01" db="EMBL/GenBank/DDBJ databases">
        <title>An insight into the sialome of Amazonian anophelines.</title>
        <authorList>
            <person name="Ribeiro J.M."/>
            <person name="Scarpassa V."/>
            <person name="Calvo E."/>
        </authorList>
    </citation>
    <scope>NUCLEOTIDE SEQUENCE</scope>
</reference>
<name>A0A2M4D236_ANODA</name>
<keyword evidence="2" id="KW-0732">Signal</keyword>
<feature type="region of interest" description="Disordered" evidence="1">
    <location>
        <begin position="24"/>
        <end position="71"/>
    </location>
</feature>
<dbReference type="EMBL" id="GGFL01007429">
    <property type="protein sequence ID" value="MBW71607.1"/>
    <property type="molecule type" value="Transcribed_RNA"/>
</dbReference>
<feature type="signal peptide" evidence="2">
    <location>
        <begin position="1"/>
        <end position="20"/>
    </location>
</feature>
<organism evidence="3">
    <name type="scientific">Anopheles darlingi</name>
    <name type="common">Mosquito</name>
    <dbReference type="NCBI Taxonomy" id="43151"/>
    <lineage>
        <taxon>Eukaryota</taxon>
        <taxon>Metazoa</taxon>
        <taxon>Ecdysozoa</taxon>
        <taxon>Arthropoda</taxon>
        <taxon>Hexapoda</taxon>
        <taxon>Insecta</taxon>
        <taxon>Pterygota</taxon>
        <taxon>Neoptera</taxon>
        <taxon>Endopterygota</taxon>
        <taxon>Diptera</taxon>
        <taxon>Nematocera</taxon>
        <taxon>Culicoidea</taxon>
        <taxon>Culicidae</taxon>
        <taxon>Anophelinae</taxon>
        <taxon>Anopheles</taxon>
    </lineage>
</organism>
<sequence length="71" mass="6949">MMLAGISAALPNGVAVSVLAAPYTADSDPGAPAVPPCPGKSSPTTPPPTLGAKRVARSCRDASPPSMSCET</sequence>
<feature type="chain" id="PRO_5014604363" evidence="2">
    <location>
        <begin position="21"/>
        <end position="71"/>
    </location>
</feature>
<evidence type="ECO:0000313" key="3">
    <source>
        <dbReference type="EMBL" id="MBW71607.1"/>
    </source>
</evidence>
<evidence type="ECO:0000256" key="2">
    <source>
        <dbReference type="SAM" id="SignalP"/>
    </source>
</evidence>
<protein>
    <submittedName>
        <fullName evidence="3">Putative secreted protein</fullName>
    </submittedName>
</protein>
<dbReference type="AlphaFoldDB" id="A0A2M4D236"/>
<feature type="compositionally biased region" description="Pro residues" evidence="1">
    <location>
        <begin position="32"/>
        <end position="49"/>
    </location>
</feature>
<evidence type="ECO:0000256" key="1">
    <source>
        <dbReference type="SAM" id="MobiDB-lite"/>
    </source>
</evidence>